<dbReference type="EMBL" id="GL450151">
    <property type="protein sequence ID" value="EFN81470.1"/>
    <property type="molecule type" value="Genomic_DNA"/>
</dbReference>
<dbReference type="InParanoid" id="E2BS78"/>
<evidence type="ECO:0000313" key="2">
    <source>
        <dbReference type="Proteomes" id="UP000008237"/>
    </source>
</evidence>
<evidence type="ECO:0000313" key="1">
    <source>
        <dbReference type="EMBL" id="EFN81470.1"/>
    </source>
</evidence>
<reference evidence="1 2" key="1">
    <citation type="journal article" date="2010" name="Science">
        <title>Genomic comparison of the ants Camponotus floridanus and Harpegnathos saltator.</title>
        <authorList>
            <person name="Bonasio R."/>
            <person name="Zhang G."/>
            <person name="Ye C."/>
            <person name="Mutti N.S."/>
            <person name="Fang X."/>
            <person name="Qin N."/>
            <person name="Donahue G."/>
            <person name="Yang P."/>
            <person name="Li Q."/>
            <person name="Li C."/>
            <person name="Zhang P."/>
            <person name="Huang Z."/>
            <person name="Berger S.L."/>
            <person name="Reinberg D."/>
            <person name="Wang J."/>
            <person name="Liebig J."/>
        </authorList>
    </citation>
    <scope>NUCLEOTIDE SEQUENCE [LARGE SCALE GENOMIC DNA]</scope>
    <source>
        <strain evidence="1 2">R22 G/1</strain>
    </source>
</reference>
<dbReference type="STRING" id="610380.E2BS78"/>
<name>E2BS78_HARSA</name>
<keyword evidence="2" id="KW-1185">Reference proteome</keyword>
<accession>E2BS78</accession>
<protein>
    <submittedName>
        <fullName evidence="1">Uncharacterized protein FLJ37770</fullName>
    </submittedName>
</protein>
<dbReference type="Gene3D" id="1.10.10.1450">
    <property type="match status" value="1"/>
</dbReference>
<dbReference type="Proteomes" id="UP000008237">
    <property type="component" value="Unassembled WGS sequence"/>
</dbReference>
<dbReference type="AlphaFoldDB" id="E2BS78"/>
<organism evidence="2">
    <name type="scientific">Harpegnathos saltator</name>
    <name type="common">Jerdon's jumping ant</name>
    <dbReference type="NCBI Taxonomy" id="610380"/>
    <lineage>
        <taxon>Eukaryota</taxon>
        <taxon>Metazoa</taxon>
        <taxon>Ecdysozoa</taxon>
        <taxon>Arthropoda</taxon>
        <taxon>Hexapoda</taxon>
        <taxon>Insecta</taxon>
        <taxon>Pterygota</taxon>
        <taxon>Neoptera</taxon>
        <taxon>Endopterygota</taxon>
        <taxon>Hymenoptera</taxon>
        <taxon>Apocrita</taxon>
        <taxon>Aculeata</taxon>
        <taxon>Formicoidea</taxon>
        <taxon>Formicidae</taxon>
        <taxon>Ponerinae</taxon>
        <taxon>Ponerini</taxon>
        <taxon>Harpegnathos</taxon>
    </lineage>
</organism>
<proteinExistence type="predicted"/>
<gene>
    <name evidence="1" type="ORF">EAI_16643</name>
</gene>
<feature type="non-terminal residue" evidence="1">
    <location>
        <position position="1"/>
    </location>
</feature>
<feature type="non-terminal residue" evidence="1">
    <location>
        <position position="91"/>
    </location>
</feature>
<sequence>TRVQIGVIAVVVTIKFCYRDDFSATKTVRLIQRTYGDAALSRIIIFEWYKRESRESVKDDQCNGRLMSSRIDDKIGTVDKMAKDDKKNVLD</sequence>